<dbReference type="GO" id="GO:0016853">
    <property type="term" value="F:isomerase activity"/>
    <property type="evidence" value="ECO:0007669"/>
    <property type="project" value="UniProtKB-KW"/>
</dbReference>
<organism evidence="3 4">
    <name type="scientific">Verticiella sediminum</name>
    <dbReference type="NCBI Taxonomy" id="1247510"/>
    <lineage>
        <taxon>Bacteria</taxon>
        <taxon>Pseudomonadati</taxon>
        <taxon>Pseudomonadota</taxon>
        <taxon>Betaproteobacteria</taxon>
        <taxon>Burkholderiales</taxon>
        <taxon>Alcaligenaceae</taxon>
        <taxon>Verticiella</taxon>
    </lineage>
</organism>
<dbReference type="PANTHER" id="PTHR42964:SF1">
    <property type="entry name" value="POLYKETIDE BIOSYNTHESIS ENOYL-COA HYDRATASE PKSH-RELATED"/>
    <property type="match status" value="1"/>
</dbReference>
<dbReference type="Proteomes" id="UP000318405">
    <property type="component" value="Unassembled WGS sequence"/>
</dbReference>
<dbReference type="AlphaFoldDB" id="A0A556AWQ8"/>
<dbReference type="Gene3D" id="3.90.226.10">
    <property type="entry name" value="2-enoyl-CoA Hydratase, Chain A, domain 1"/>
    <property type="match status" value="1"/>
</dbReference>
<accession>A0A556AWQ8</accession>
<proteinExistence type="inferred from homology"/>
<sequence length="256" mass="27440">MTSDTSRVRVDEADDVVTLTLNRPERHNALVPELLAPLNDALRRVAAAPPAALVLRGAGRSFSSGGDVGRFHATPRGVARQTYAHGLVGALNDAILALLRLPCPTVAVVHGMVTGGAIGLVLGCDIAVGSPRASFAPWYTAVGYSPDGGWTALLPERIGRARALDIQLLNRRIDADEAHRLGLLQHLVQEPALDEALAQILGTLRQARPGSVRHTLALTRPDPRQVAERLEAERTHFLEQIATDEAEHGMAAFLNR</sequence>
<evidence type="ECO:0000313" key="4">
    <source>
        <dbReference type="Proteomes" id="UP000318405"/>
    </source>
</evidence>
<dbReference type="PROSITE" id="PS00166">
    <property type="entry name" value="ENOYL_COA_HYDRATASE"/>
    <property type="match status" value="1"/>
</dbReference>
<dbReference type="EMBL" id="VLTJ01000010">
    <property type="protein sequence ID" value="TSH97378.1"/>
    <property type="molecule type" value="Genomic_DNA"/>
</dbReference>
<dbReference type="InterPro" id="IPR029045">
    <property type="entry name" value="ClpP/crotonase-like_dom_sf"/>
</dbReference>
<keyword evidence="3" id="KW-0413">Isomerase</keyword>
<dbReference type="SUPFAM" id="SSF52096">
    <property type="entry name" value="ClpP/crotonase"/>
    <property type="match status" value="1"/>
</dbReference>
<keyword evidence="4" id="KW-1185">Reference proteome</keyword>
<evidence type="ECO:0000313" key="3">
    <source>
        <dbReference type="EMBL" id="TSH97378.1"/>
    </source>
</evidence>
<dbReference type="RefSeq" id="WP_143947333.1">
    <property type="nucleotide sequence ID" value="NZ_BAABMB010000001.1"/>
</dbReference>
<evidence type="ECO:0000256" key="2">
    <source>
        <dbReference type="RuleBase" id="RU003707"/>
    </source>
</evidence>
<comment type="caution">
    <text evidence="3">The sequence shown here is derived from an EMBL/GenBank/DDBJ whole genome shotgun (WGS) entry which is preliminary data.</text>
</comment>
<dbReference type="OrthoDB" id="9807606at2"/>
<dbReference type="PANTHER" id="PTHR42964">
    <property type="entry name" value="ENOYL-COA HYDRATASE"/>
    <property type="match status" value="1"/>
</dbReference>
<dbReference type="CDD" id="cd06558">
    <property type="entry name" value="crotonase-like"/>
    <property type="match status" value="1"/>
</dbReference>
<reference evidence="3 4" key="1">
    <citation type="submission" date="2019-07" db="EMBL/GenBank/DDBJ databases">
        <title>Qingshengfaniella alkalisoli gen. nov., sp. nov., isolated from saline soil.</title>
        <authorList>
            <person name="Xu L."/>
            <person name="Huang X.-X."/>
            <person name="Sun J.-Q."/>
        </authorList>
    </citation>
    <scope>NUCLEOTIDE SEQUENCE [LARGE SCALE GENOMIC DNA]</scope>
    <source>
        <strain evidence="3 4">DSM 27279</strain>
    </source>
</reference>
<dbReference type="InterPro" id="IPR051683">
    <property type="entry name" value="Enoyl-CoA_Hydratase/Isomerase"/>
</dbReference>
<dbReference type="Pfam" id="PF00378">
    <property type="entry name" value="ECH_1"/>
    <property type="match status" value="1"/>
</dbReference>
<dbReference type="InterPro" id="IPR018376">
    <property type="entry name" value="Enoyl-CoA_hyd/isom_CS"/>
</dbReference>
<evidence type="ECO:0000256" key="1">
    <source>
        <dbReference type="ARBA" id="ARBA00005254"/>
    </source>
</evidence>
<dbReference type="InterPro" id="IPR001753">
    <property type="entry name" value="Enoyl-CoA_hydra/iso"/>
</dbReference>
<name>A0A556AWQ8_9BURK</name>
<gene>
    <name evidence="3" type="ORF">FOZ76_06560</name>
</gene>
<protein>
    <submittedName>
        <fullName evidence="3">Enoyl-CoA hydratase/isomerase family protein</fullName>
    </submittedName>
</protein>
<comment type="similarity">
    <text evidence="1 2">Belongs to the enoyl-CoA hydratase/isomerase family.</text>
</comment>